<feature type="transmembrane region" description="Helical" evidence="5">
    <location>
        <begin position="57"/>
        <end position="74"/>
    </location>
</feature>
<comment type="caution">
    <text evidence="6">The sequence shown here is derived from an EMBL/GenBank/DDBJ whole genome shotgun (WGS) entry which is preliminary data.</text>
</comment>
<evidence type="ECO:0000256" key="2">
    <source>
        <dbReference type="ARBA" id="ARBA00022692"/>
    </source>
</evidence>
<dbReference type="Pfam" id="PF08507">
    <property type="entry name" value="COPI_assoc"/>
    <property type="match status" value="1"/>
</dbReference>
<gene>
    <name evidence="6" type="ORF">HBR001_LOCUS5975</name>
</gene>
<evidence type="ECO:0000313" key="6">
    <source>
        <dbReference type="EMBL" id="CAI5733858.1"/>
    </source>
</evidence>
<accession>A0AAV0UBT3</accession>
<evidence type="ECO:0000256" key="1">
    <source>
        <dbReference type="ARBA" id="ARBA00004141"/>
    </source>
</evidence>
<keyword evidence="7" id="KW-1185">Reference proteome</keyword>
<dbReference type="Proteomes" id="UP001162031">
    <property type="component" value="Unassembled WGS sequence"/>
</dbReference>
<dbReference type="EMBL" id="CANTFL010001211">
    <property type="protein sequence ID" value="CAI5733858.1"/>
    <property type="molecule type" value="Genomic_DNA"/>
</dbReference>
<keyword evidence="2 5" id="KW-0812">Transmembrane</keyword>
<name>A0AAV0UBT3_HYABA</name>
<evidence type="ECO:0000313" key="7">
    <source>
        <dbReference type="Proteomes" id="UP001162031"/>
    </source>
</evidence>
<sequence>MTSSGHSFPNASVARAPTPFAAPVDSACALSSGLMNDLSAQIQSSDSQTIVRAMRRVNLVLGALTVAVGVLAWGCGQVDTFQKAIAGIYIILFGALLLAFELRSEKTDVVLRTNFGFMYGNKTRTLFLVFIAIWPLSMGNFWLTILDAMLLFLNAFFNFFVISKHPAFSAVPPAHDFDRPREFAATGYTPSGAPAIV</sequence>
<protein>
    <submittedName>
        <fullName evidence="6">Uncharacterized protein</fullName>
    </submittedName>
</protein>
<dbReference type="PANTHER" id="PTHR38894:SF1">
    <property type="entry name" value="TRANSMEMBRANE PROTEIN"/>
    <property type="match status" value="1"/>
</dbReference>
<proteinExistence type="predicted"/>
<dbReference type="PANTHER" id="PTHR38894">
    <property type="entry name" value="TRANSMEMBRANE PROTEIN"/>
    <property type="match status" value="1"/>
</dbReference>
<keyword evidence="3 5" id="KW-1133">Transmembrane helix</keyword>
<evidence type="ECO:0000256" key="3">
    <source>
        <dbReference type="ARBA" id="ARBA00022989"/>
    </source>
</evidence>
<evidence type="ECO:0000256" key="4">
    <source>
        <dbReference type="ARBA" id="ARBA00023136"/>
    </source>
</evidence>
<dbReference type="GO" id="GO:0016020">
    <property type="term" value="C:membrane"/>
    <property type="evidence" value="ECO:0007669"/>
    <property type="project" value="UniProtKB-SubCell"/>
</dbReference>
<evidence type="ECO:0000256" key="5">
    <source>
        <dbReference type="SAM" id="Phobius"/>
    </source>
</evidence>
<dbReference type="InterPro" id="IPR013714">
    <property type="entry name" value="Golgi_TVP15"/>
</dbReference>
<feature type="transmembrane region" description="Helical" evidence="5">
    <location>
        <begin position="114"/>
        <end position="135"/>
    </location>
</feature>
<dbReference type="AlphaFoldDB" id="A0AAV0UBT3"/>
<keyword evidence="4 5" id="KW-0472">Membrane</keyword>
<feature type="transmembrane region" description="Helical" evidence="5">
    <location>
        <begin position="80"/>
        <end position="102"/>
    </location>
</feature>
<reference evidence="6" key="1">
    <citation type="submission" date="2022-12" db="EMBL/GenBank/DDBJ databases">
        <authorList>
            <person name="Webb A."/>
        </authorList>
    </citation>
    <scope>NUCLEOTIDE SEQUENCE</scope>
    <source>
        <strain evidence="6">Hp1</strain>
    </source>
</reference>
<organism evidence="6 7">
    <name type="scientific">Hyaloperonospora brassicae</name>
    <name type="common">Brassica downy mildew</name>
    <name type="synonym">Peronospora brassicae</name>
    <dbReference type="NCBI Taxonomy" id="162125"/>
    <lineage>
        <taxon>Eukaryota</taxon>
        <taxon>Sar</taxon>
        <taxon>Stramenopiles</taxon>
        <taxon>Oomycota</taxon>
        <taxon>Peronosporomycetes</taxon>
        <taxon>Peronosporales</taxon>
        <taxon>Peronosporaceae</taxon>
        <taxon>Hyaloperonospora</taxon>
    </lineage>
</organism>
<comment type="subcellular location">
    <subcellularLocation>
        <location evidence="1">Membrane</location>
        <topology evidence="1">Multi-pass membrane protein</topology>
    </subcellularLocation>
</comment>